<organism evidence="2 3">
    <name type="scientific">Lojkania enalia</name>
    <dbReference type="NCBI Taxonomy" id="147567"/>
    <lineage>
        <taxon>Eukaryota</taxon>
        <taxon>Fungi</taxon>
        <taxon>Dikarya</taxon>
        <taxon>Ascomycota</taxon>
        <taxon>Pezizomycotina</taxon>
        <taxon>Dothideomycetes</taxon>
        <taxon>Pleosporomycetidae</taxon>
        <taxon>Pleosporales</taxon>
        <taxon>Pleosporales incertae sedis</taxon>
        <taxon>Lojkania</taxon>
    </lineage>
</organism>
<sequence length="531" mass="60799">MDSIKGFLNNLFSYEVGSPAPETAVSASDKRKASEELRYIRYKKPRVPPIPSEAYHNAYFWDGVPLPPEDTHEEREAVPRRQSVATDVSFSGPATYDPKLREESGAAGTVSLWEYDEEKAVHDENEHDWRTRPVKKAREILNIEGKGGRVPRDEALALARATIKSAERNPGLQEAEYVMRDVEIRDAVWYLLDNIERFARIYFGFEFSSRKKLTKMFGTLEPETVKIIGSVASGGPSGQEGWRELFYDEQMRRALVCAIIGNVLVQQVFHHIFFGGSDKDLLNLAVLQKKNHRLDRFNRHRLSALYIRKTLSPTTEPHTMLLPPNFDRHTTHILATLSTHLTPLLTLSTPLSSTQKLTFHTHLHTLVSWAGALSLLMRADPHTVYYFTPVFKEEAFSSKNYECFNKKRMEAMHPRERKVWPPHTSEQEINRAKSDVAIIQMKLFDELTAYRVGGWETPDSTPLDVRSSEGEEQGIRSWLLVHGWVVCRWGRQRTFKKAVPDDDRNVHGAAWREPGFVEFGDVEGVREGRTV</sequence>
<accession>A0A9P4MXN1</accession>
<proteinExistence type="predicted"/>
<dbReference type="Proteomes" id="UP000800093">
    <property type="component" value="Unassembled WGS sequence"/>
</dbReference>
<comment type="caution">
    <text evidence="2">The sequence shown here is derived from an EMBL/GenBank/DDBJ whole genome shotgun (WGS) entry which is preliminary data.</text>
</comment>
<keyword evidence="3" id="KW-1185">Reference proteome</keyword>
<dbReference type="EMBL" id="ML986765">
    <property type="protein sequence ID" value="KAF2258432.1"/>
    <property type="molecule type" value="Genomic_DNA"/>
</dbReference>
<dbReference type="OrthoDB" id="309640at2759"/>
<gene>
    <name evidence="2" type="ORF">CC78DRAFT_572531</name>
</gene>
<feature type="region of interest" description="Disordered" evidence="1">
    <location>
        <begin position="77"/>
        <end position="100"/>
    </location>
</feature>
<name>A0A9P4MXN1_9PLEO</name>
<reference evidence="3" key="1">
    <citation type="journal article" date="2020" name="Stud. Mycol.">
        <title>101 Dothideomycetes genomes: A test case for predicting lifestyles and emergence of pathogens.</title>
        <authorList>
            <person name="Haridas S."/>
            <person name="Albert R."/>
            <person name="Binder M."/>
            <person name="Bloem J."/>
            <person name="LaButti K."/>
            <person name="Salamov A."/>
            <person name="Andreopoulos B."/>
            <person name="Baker S."/>
            <person name="Barry K."/>
            <person name="Bills G."/>
            <person name="Bluhm B."/>
            <person name="Cannon C."/>
            <person name="Castanera R."/>
            <person name="Culley D."/>
            <person name="Daum C."/>
            <person name="Ezra D."/>
            <person name="Gonzalez J."/>
            <person name="Henrissat B."/>
            <person name="Kuo A."/>
            <person name="Liang C."/>
            <person name="Lipzen A."/>
            <person name="Lutzoni F."/>
            <person name="Magnuson J."/>
            <person name="Mondo S."/>
            <person name="Nolan M."/>
            <person name="Ohm R."/>
            <person name="Pangilinan J."/>
            <person name="Park H.-J."/>
            <person name="Ramirez L."/>
            <person name="Alfaro M."/>
            <person name="Sun H."/>
            <person name="Tritt A."/>
            <person name="Yoshinaga Y."/>
            <person name="Zwiers L.-H."/>
            <person name="Turgeon B."/>
            <person name="Goodwin S."/>
            <person name="Spatafora J."/>
            <person name="Crous P."/>
            <person name="Grigoriev I."/>
        </authorList>
    </citation>
    <scope>NUCLEOTIDE SEQUENCE [LARGE SCALE GENOMIC DNA]</scope>
    <source>
        <strain evidence="3">CBS 304.66</strain>
    </source>
</reference>
<dbReference type="AlphaFoldDB" id="A0A9P4MXN1"/>
<evidence type="ECO:0000313" key="3">
    <source>
        <dbReference type="Proteomes" id="UP000800093"/>
    </source>
</evidence>
<evidence type="ECO:0000256" key="1">
    <source>
        <dbReference type="SAM" id="MobiDB-lite"/>
    </source>
</evidence>
<protein>
    <submittedName>
        <fullName evidence="2">Uncharacterized protein</fullName>
    </submittedName>
</protein>
<evidence type="ECO:0000313" key="2">
    <source>
        <dbReference type="EMBL" id="KAF2258432.1"/>
    </source>
</evidence>